<organism evidence="1 2">
    <name type="scientific">Trifolium pratense</name>
    <name type="common">Red clover</name>
    <dbReference type="NCBI Taxonomy" id="57577"/>
    <lineage>
        <taxon>Eukaryota</taxon>
        <taxon>Viridiplantae</taxon>
        <taxon>Streptophyta</taxon>
        <taxon>Embryophyta</taxon>
        <taxon>Tracheophyta</taxon>
        <taxon>Spermatophyta</taxon>
        <taxon>Magnoliopsida</taxon>
        <taxon>eudicotyledons</taxon>
        <taxon>Gunneridae</taxon>
        <taxon>Pentapetalae</taxon>
        <taxon>rosids</taxon>
        <taxon>fabids</taxon>
        <taxon>Fabales</taxon>
        <taxon>Fabaceae</taxon>
        <taxon>Papilionoideae</taxon>
        <taxon>50 kb inversion clade</taxon>
        <taxon>NPAAA clade</taxon>
        <taxon>Hologalegina</taxon>
        <taxon>IRL clade</taxon>
        <taxon>Trifolieae</taxon>
        <taxon>Trifolium</taxon>
    </lineage>
</organism>
<reference evidence="1 2" key="2">
    <citation type="journal article" date="2017" name="Front. Plant Sci.">
        <title>Gene Classification and Mining of Molecular Markers Useful in Red Clover (Trifolium pratense) Breeding.</title>
        <authorList>
            <person name="Istvanek J."/>
            <person name="Dluhosova J."/>
            <person name="Dluhos P."/>
            <person name="Patkova L."/>
            <person name="Nedelnik J."/>
            <person name="Repkova J."/>
        </authorList>
    </citation>
    <scope>NUCLEOTIDE SEQUENCE [LARGE SCALE GENOMIC DNA]</scope>
    <source>
        <strain evidence="2">cv. Tatra</strain>
        <tissue evidence="1">Young leaves</tissue>
    </source>
</reference>
<dbReference type="InterPro" id="IPR011990">
    <property type="entry name" value="TPR-like_helical_dom_sf"/>
</dbReference>
<name>A0A2K3LU54_TRIPR</name>
<dbReference type="STRING" id="57577.A0A2K3LU54"/>
<evidence type="ECO:0000313" key="1">
    <source>
        <dbReference type="EMBL" id="PNX82071.1"/>
    </source>
</evidence>
<feature type="non-terminal residue" evidence="1">
    <location>
        <position position="1"/>
    </location>
</feature>
<dbReference type="PANTHER" id="PTHR21529">
    <property type="entry name" value="MAMMARY TURMOR VIRUS RECEPTOR HOMOLOG 1, 2 MTVR1, 2"/>
    <property type="match status" value="1"/>
</dbReference>
<accession>A0A2K3LU54</accession>
<protein>
    <submittedName>
        <fullName evidence="1">TPR and ankyrin repeat-containing protein</fullName>
    </submittedName>
</protein>
<dbReference type="ExpressionAtlas" id="A0A2K3LU54">
    <property type="expression patterns" value="baseline"/>
</dbReference>
<dbReference type="Gene3D" id="1.25.40.10">
    <property type="entry name" value="Tetratricopeptide repeat domain"/>
    <property type="match status" value="1"/>
</dbReference>
<sequence>ALKSRWRVIYEYMNEQDMLEPAESKSCPSFNDSKHNILCSELKQLYVAITRTRQRLWICENTEEYCRPMFDYWKRKCLVQFKELDDSLARAMKVASSPEEWKSRGKKLYYQNNYEMATMCFERAGDSYWEKKSKAAGLRETAHRLHDLNPEDANAVLREAAEIFESIGMAESAAQCFSDLGDYERAGKLYLEKCEETDLKRAGDCFYLAGCHEMAAQVYARGSFFSDCLNICAKGGLFDTG</sequence>
<dbReference type="Proteomes" id="UP000236291">
    <property type="component" value="Unassembled WGS sequence"/>
</dbReference>
<dbReference type="AlphaFoldDB" id="A0A2K3LU54"/>
<dbReference type="SUPFAM" id="SSF48452">
    <property type="entry name" value="TPR-like"/>
    <property type="match status" value="1"/>
</dbReference>
<dbReference type="InterPro" id="IPR039904">
    <property type="entry name" value="TRANK1"/>
</dbReference>
<gene>
    <name evidence="1" type="ORF">L195_g038098</name>
</gene>
<proteinExistence type="predicted"/>
<dbReference type="PANTHER" id="PTHR21529:SF4">
    <property type="entry name" value="TPR AND ANKYRIN REPEAT-CONTAINING PROTEIN 1"/>
    <property type="match status" value="1"/>
</dbReference>
<reference evidence="1 2" key="1">
    <citation type="journal article" date="2014" name="Am. J. Bot.">
        <title>Genome assembly and annotation for red clover (Trifolium pratense; Fabaceae).</title>
        <authorList>
            <person name="Istvanek J."/>
            <person name="Jaros M."/>
            <person name="Krenek A."/>
            <person name="Repkova J."/>
        </authorList>
    </citation>
    <scope>NUCLEOTIDE SEQUENCE [LARGE SCALE GENOMIC DNA]</scope>
    <source>
        <strain evidence="2">cv. Tatra</strain>
        <tissue evidence="1">Young leaves</tissue>
    </source>
</reference>
<dbReference type="EMBL" id="ASHM01041209">
    <property type="protein sequence ID" value="PNX82071.1"/>
    <property type="molecule type" value="Genomic_DNA"/>
</dbReference>
<feature type="non-terminal residue" evidence="1">
    <location>
        <position position="241"/>
    </location>
</feature>
<evidence type="ECO:0000313" key="2">
    <source>
        <dbReference type="Proteomes" id="UP000236291"/>
    </source>
</evidence>
<comment type="caution">
    <text evidence="1">The sequence shown here is derived from an EMBL/GenBank/DDBJ whole genome shotgun (WGS) entry which is preliminary data.</text>
</comment>